<dbReference type="Proteomes" id="UP000184758">
    <property type="component" value="Unassembled WGS sequence"/>
</dbReference>
<gene>
    <name evidence="1" type="ORF">SAMN05878443_2313</name>
</gene>
<dbReference type="InterPro" id="IPR036679">
    <property type="entry name" value="FlgN-like_sf"/>
</dbReference>
<dbReference type="AlphaFoldDB" id="A0A1N6I577"/>
<dbReference type="STRING" id="28230.SAMN05878443_2313"/>
<evidence type="ECO:0000313" key="1">
    <source>
        <dbReference type="EMBL" id="SIO27119.1"/>
    </source>
</evidence>
<proteinExistence type="predicted"/>
<dbReference type="OrthoDB" id="2156698at2"/>
<dbReference type="RefSeq" id="WP_034546311.1">
    <property type="nucleotide sequence ID" value="NZ_FSRN01000001.1"/>
</dbReference>
<name>A0A1N6I577_9LACT</name>
<evidence type="ECO:0000313" key="2">
    <source>
        <dbReference type="Proteomes" id="UP000184758"/>
    </source>
</evidence>
<protein>
    <recommendedName>
        <fullName evidence="3">FlgN protein</fullName>
    </recommendedName>
</protein>
<evidence type="ECO:0008006" key="3">
    <source>
        <dbReference type="Google" id="ProtNLM"/>
    </source>
</evidence>
<reference evidence="2" key="1">
    <citation type="submission" date="2016-11" db="EMBL/GenBank/DDBJ databases">
        <authorList>
            <person name="Varghese N."/>
            <person name="Submissions S."/>
        </authorList>
    </citation>
    <scope>NUCLEOTIDE SEQUENCE [LARGE SCALE GENOMIC DNA]</scope>
    <source>
        <strain evidence="2">313</strain>
    </source>
</reference>
<dbReference type="EMBL" id="FSRN01000001">
    <property type="protein sequence ID" value="SIO27119.1"/>
    <property type="molecule type" value="Genomic_DNA"/>
</dbReference>
<dbReference type="SUPFAM" id="SSF140566">
    <property type="entry name" value="FlgN-like"/>
    <property type="match status" value="1"/>
</dbReference>
<dbReference type="GO" id="GO:0044780">
    <property type="term" value="P:bacterial-type flagellum assembly"/>
    <property type="evidence" value="ECO:0007669"/>
    <property type="project" value="InterPro"/>
</dbReference>
<dbReference type="eggNOG" id="ENOG5033BH2">
    <property type="taxonomic scope" value="Bacteria"/>
</dbReference>
<keyword evidence="2" id="KW-1185">Reference proteome</keyword>
<accession>A0A1N6I577</accession>
<sequence length="122" mass="13538">MSKKATALNTLIQFKTVLMDEKNALIKNDSAKVKALVEQKQTFLDRLPTLTTEGLKKEDLIGVVEEIKNLQQTNLVLTQQVISYQEMMMKAITTGVKKGGSTYSKQGDYSAAQQANLIDQSL</sequence>
<organism evidence="1 2">
    <name type="scientific">Carnobacterium alterfunditum</name>
    <dbReference type="NCBI Taxonomy" id="28230"/>
    <lineage>
        <taxon>Bacteria</taxon>
        <taxon>Bacillati</taxon>
        <taxon>Bacillota</taxon>
        <taxon>Bacilli</taxon>
        <taxon>Lactobacillales</taxon>
        <taxon>Carnobacteriaceae</taxon>
        <taxon>Carnobacterium</taxon>
    </lineage>
</organism>